<sequence>MSYPSQGITSEEAFFRIFPQIRVKKLKNTISAVW</sequence>
<reference evidence="1" key="2">
    <citation type="journal article" date="2015" name="Fish Shellfish Immunol.">
        <title>Early steps in the European eel (Anguilla anguilla)-Vibrio vulnificus interaction in the gills: Role of the RtxA13 toxin.</title>
        <authorList>
            <person name="Callol A."/>
            <person name="Pajuelo D."/>
            <person name="Ebbesson L."/>
            <person name="Teles M."/>
            <person name="MacKenzie S."/>
            <person name="Amaro C."/>
        </authorList>
    </citation>
    <scope>NUCLEOTIDE SEQUENCE</scope>
</reference>
<proteinExistence type="predicted"/>
<reference evidence="1" key="1">
    <citation type="submission" date="2014-11" db="EMBL/GenBank/DDBJ databases">
        <authorList>
            <person name="Amaro Gonzalez C."/>
        </authorList>
    </citation>
    <scope>NUCLEOTIDE SEQUENCE</scope>
</reference>
<dbReference type="AlphaFoldDB" id="A0A0E9TSK8"/>
<protein>
    <submittedName>
        <fullName evidence="1">Uncharacterized protein</fullName>
    </submittedName>
</protein>
<name>A0A0E9TSK8_ANGAN</name>
<accession>A0A0E9TSK8</accession>
<organism evidence="1">
    <name type="scientific">Anguilla anguilla</name>
    <name type="common">European freshwater eel</name>
    <name type="synonym">Muraena anguilla</name>
    <dbReference type="NCBI Taxonomy" id="7936"/>
    <lineage>
        <taxon>Eukaryota</taxon>
        <taxon>Metazoa</taxon>
        <taxon>Chordata</taxon>
        <taxon>Craniata</taxon>
        <taxon>Vertebrata</taxon>
        <taxon>Euteleostomi</taxon>
        <taxon>Actinopterygii</taxon>
        <taxon>Neopterygii</taxon>
        <taxon>Teleostei</taxon>
        <taxon>Anguilliformes</taxon>
        <taxon>Anguillidae</taxon>
        <taxon>Anguilla</taxon>
    </lineage>
</organism>
<dbReference type="EMBL" id="GBXM01052712">
    <property type="protein sequence ID" value="JAH55865.1"/>
    <property type="molecule type" value="Transcribed_RNA"/>
</dbReference>
<evidence type="ECO:0000313" key="1">
    <source>
        <dbReference type="EMBL" id="JAH55865.1"/>
    </source>
</evidence>